<accession>G3H8J8</accession>
<dbReference type="Proteomes" id="UP000001075">
    <property type="component" value="Unassembled WGS sequence"/>
</dbReference>
<dbReference type="AlphaFoldDB" id="G3H8J8"/>
<proteinExistence type="predicted"/>
<protein>
    <submittedName>
        <fullName evidence="2">Uncharacterized protein C6orf170</fullName>
    </submittedName>
</protein>
<organism evidence="2 3">
    <name type="scientific">Cricetulus griseus</name>
    <name type="common">Chinese hamster</name>
    <name type="synonym">Cricetulus barabensis griseus</name>
    <dbReference type="NCBI Taxonomy" id="10029"/>
    <lineage>
        <taxon>Eukaryota</taxon>
        <taxon>Metazoa</taxon>
        <taxon>Chordata</taxon>
        <taxon>Craniata</taxon>
        <taxon>Vertebrata</taxon>
        <taxon>Euteleostomi</taxon>
        <taxon>Mammalia</taxon>
        <taxon>Eutheria</taxon>
        <taxon>Euarchontoglires</taxon>
        <taxon>Glires</taxon>
        <taxon>Rodentia</taxon>
        <taxon>Myomorpha</taxon>
        <taxon>Muroidea</taxon>
        <taxon>Cricetidae</taxon>
        <taxon>Cricetinae</taxon>
        <taxon>Cricetulus</taxon>
    </lineage>
</organism>
<gene>
    <name evidence="2" type="ORF">I79_006700</name>
</gene>
<reference evidence="3" key="1">
    <citation type="journal article" date="2011" name="Nat. Biotechnol.">
        <title>The genomic sequence of the Chinese hamster ovary (CHO)-K1 cell line.</title>
        <authorList>
            <person name="Xu X."/>
            <person name="Nagarajan H."/>
            <person name="Lewis N.E."/>
            <person name="Pan S."/>
            <person name="Cai Z."/>
            <person name="Liu X."/>
            <person name="Chen W."/>
            <person name="Xie M."/>
            <person name="Wang W."/>
            <person name="Hammond S."/>
            <person name="Andersen M.R."/>
            <person name="Neff N."/>
            <person name="Passarelli B."/>
            <person name="Koh W."/>
            <person name="Fan H.C."/>
            <person name="Wang J."/>
            <person name="Gui Y."/>
            <person name="Lee K.H."/>
            <person name="Betenbaugh M.J."/>
            <person name="Quake S.R."/>
            <person name="Famili I."/>
            <person name="Palsson B.O."/>
            <person name="Wang J."/>
        </authorList>
    </citation>
    <scope>NUCLEOTIDE SEQUENCE [LARGE SCALE GENOMIC DNA]</scope>
    <source>
        <strain evidence="3">CHO K1 cell line</strain>
    </source>
</reference>
<name>G3H8J8_CRIGR</name>
<sequence length="90" mass="10003">MSVTNLLVLFTQIIYYSPSCPKMTSVAHSENYSPASMVTDVLRILCDQKECAVECLYNSTVTETLLQPIHNLMTGTVVGITNKERNLFNG</sequence>
<dbReference type="InParanoid" id="G3H8J8"/>
<dbReference type="STRING" id="10029.G3H8J8"/>
<dbReference type="EMBL" id="JH000212">
    <property type="protein sequence ID" value="EGV92770.1"/>
    <property type="molecule type" value="Genomic_DNA"/>
</dbReference>
<dbReference type="Pfam" id="PF14961">
    <property type="entry name" value="BROMI"/>
    <property type="match status" value="1"/>
</dbReference>
<evidence type="ECO:0000313" key="2">
    <source>
        <dbReference type="EMBL" id="EGV92770.1"/>
    </source>
</evidence>
<dbReference type="InterPro" id="IPR032735">
    <property type="entry name" value="BROMI_M"/>
</dbReference>
<evidence type="ECO:0000259" key="1">
    <source>
        <dbReference type="Pfam" id="PF14961"/>
    </source>
</evidence>
<feature type="domain" description="BROMI middle region" evidence="1">
    <location>
        <begin position="2"/>
        <end position="87"/>
    </location>
</feature>
<evidence type="ECO:0000313" key="3">
    <source>
        <dbReference type="Proteomes" id="UP000001075"/>
    </source>
</evidence>